<gene>
    <name evidence="1" type="ORF">PFISCL1PPCAC_2952</name>
</gene>
<organism evidence="1 2">
    <name type="scientific">Pristionchus fissidentatus</name>
    <dbReference type="NCBI Taxonomy" id="1538716"/>
    <lineage>
        <taxon>Eukaryota</taxon>
        <taxon>Metazoa</taxon>
        <taxon>Ecdysozoa</taxon>
        <taxon>Nematoda</taxon>
        <taxon>Chromadorea</taxon>
        <taxon>Rhabditida</taxon>
        <taxon>Rhabditina</taxon>
        <taxon>Diplogasteromorpha</taxon>
        <taxon>Diplogasteroidea</taxon>
        <taxon>Neodiplogasteridae</taxon>
        <taxon>Pristionchus</taxon>
    </lineage>
</organism>
<evidence type="ECO:0008006" key="3">
    <source>
        <dbReference type="Google" id="ProtNLM"/>
    </source>
</evidence>
<protein>
    <recommendedName>
        <fullName evidence="3">RING-type domain-containing protein</fullName>
    </recommendedName>
</protein>
<comment type="caution">
    <text evidence="1">The sequence shown here is derived from an EMBL/GenBank/DDBJ whole genome shotgun (WGS) entry which is preliminary data.</text>
</comment>
<dbReference type="Proteomes" id="UP001432322">
    <property type="component" value="Unassembled WGS sequence"/>
</dbReference>
<reference evidence="1" key="1">
    <citation type="submission" date="2023-10" db="EMBL/GenBank/DDBJ databases">
        <title>Genome assembly of Pristionchus species.</title>
        <authorList>
            <person name="Yoshida K."/>
            <person name="Sommer R.J."/>
        </authorList>
    </citation>
    <scope>NUCLEOTIDE SEQUENCE</scope>
    <source>
        <strain evidence="1">RS5133</strain>
    </source>
</reference>
<accession>A0AAV5V1H9</accession>
<feature type="non-terminal residue" evidence="1">
    <location>
        <position position="114"/>
    </location>
</feature>
<proteinExistence type="predicted"/>
<dbReference type="EMBL" id="BTSY01000001">
    <property type="protein sequence ID" value="GMT11655.1"/>
    <property type="molecule type" value="Genomic_DNA"/>
</dbReference>
<keyword evidence="2" id="KW-1185">Reference proteome</keyword>
<evidence type="ECO:0000313" key="2">
    <source>
        <dbReference type="Proteomes" id="UP001432322"/>
    </source>
</evidence>
<dbReference type="AlphaFoldDB" id="A0AAV5V1H9"/>
<name>A0AAV5V1H9_9BILA</name>
<sequence length="114" mass="12477">MNEMESLEDGSATTNTNHFNFQIQSSIFGTPPSILAPPNTYLSNMFKSPLLAPPRLSCLLCRTETFGLGAVNDCKHKILWKCSAPISELGCPSCIEESPTVHGLKQLRMSPSHL</sequence>
<evidence type="ECO:0000313" key="1">
    <source>
        <dbReference type="EMBL" id="GMT11655.1"/>
    </source>
</evidence>